<dbReference type="Proteomes" id="UP000383971">
    <property type="component" value="Unassembled WGS sequence"/>
</dbReference>
<keyword evidence="3" id="KW-1185">Reference proteome</keyword>
<gene>
    <name evidence="2" type="ORF">PCO31111_02434</name>
</gene>
<sequence>MPSATRDWVRPRRANATSRRSLSSSRCHDRTALGCEWHAREPHIGCAFALQIVQREVCNACFRPGHSEHRAQTLLCIGFAVVAIETGDACDFLAGATSESQALIDLGRNQDFQLGPCLRLGEFDNSFSSATNNAVDNIPFRPSLNITRALQRAIDQSCNCPHHRRPNMREHCVVLRIFDVAASLLFPVASHALTRISLCRGRWRRNQC</sequence>
<evidence type="ECO:0000256" key="1">
    <source>
        <dbReference type="SAM" id="MobiDB-lite"/>
    </source>
</evidence>
<proteinExistence type="predicted"/>
<reference evidence="2 3" key="1">
    <citation type="submission" date="2019-08" db="EMBL/GenBank/DDBJ databases">
        <authorList>
            <person name="Peeters C."/>
        </authorList>
    </citation>
    <scope>NUCLEOTIDE SEQUENCE [LARGE SCALE GENOMIC DNA]</scope>
    <source>
        <strain evidence="2 3">LMG 31111</strain>
    </source>
</reference>
<protein>
    <submittedName>
        <fullName evidence="2">Uncharacterized protein</fullName>
    </submittedName>
</protein>
<evidence type="ECO:0000313" key="2">
    <source>
        <dbReference type="EMBL" id="VVE06650.1"/>
    </source>
</evidence>
<accession>A0A5E4V727</accession>
<evidence type="ECO:0000313" key="3">
    <source>
        <dbReference type="Proteomes" id="UP000383971"/>
    </source>
</evidence>
<name>A0A5E4V727_9BURK</name>
<feature type="region of interest" description="Disordered" evidence="1">
    <location>
        <begin position="1"/>
        <end position="21"/>
    </location>
</feature>
<organism evidence="2 3">
    <name type="scientific">Pandoraea communis</name>
    <dbReference type="NCBI Taxonomy" id="2508297"/>
    <lineage>
        <taxon>Bacteria</taxon>
        <taxon>Pseudomonadati</taxon>
        <taxon>Pseudomonadota</taxon>
        <taxon>Betaproteobacteria</taxon>
        <taxon>Burkholderiales</taxon>
        <taxon>Burkholderiaceae</taxon>
        <taxon>Pandoraea</taxon>
    </lineage>
</organism>
<dbReference type="EMBL" id="CABPSE010000007">
    <property type="protein sequence ID" value="VVE06650.1"/>
    <property type="molecule type" value="Genomic_DNA"/>
</dbReference>
<dbReference type="AlphaFoldDB" id="A0A5E4V727"/>